<organism evidence="1">
    <name type="scientific">marine sediment metagenome</name>
    <dbReference type="NCBI Taxonomy" id="412755"/>
    <lineage>
        <taxon>unclassified sequences</taxon>
        <taxon>metagenomes</taxon>
        <taxon>ecological metagenomes</taxon>
    </lineage>
</organism>
<feature type="non-terminal residue" evidence="1">
    <location>
        <position position="44"/>
    </location>
</feature>
<name>A0A0F8ZMA7_9ZZZZ</name>
<sequence length="44" mass="5085">MGKYDQKRRIIIECNQAAFDDILPLLKEMKRMGDIGSSRSITIE</sequence>
<dbReference type="AlphaFoldDB" id="A0A0F8ZMA7"/>
<comment type="caution">
    <text evidence="1">The sequence shown here is derived from an EMBL/GenBank/DDBJ whole genome shotgun (WGS) entry which is preliminary data.</text>
</comment>
<accession>A0A0F8ZMA7</accession>
<proteinExistence type="predicted"/>
<dbReference type="EMBL" id="LAZR01050537">
    <property type="protein sequence ID" value="KKK87140.1"/>
    <property type="molecule type" value="Genomic_DNA"/>
</dbReference>
<gene>
    <name evidence="1" type="ORF">LCGC14_2756240</name>
</gene>
<protein>
    <submittedName>
        <fullName evidence="1">Uncharacterized protein</fullName>
    </submittedName>
</protein>
<evidence type="ECO:0000313" key="1">
    <source>
        <dbReference type="EMBL" id="KKK87140.1"/>
    </source>
</evidence>
<reference evidence="1" key="1">
    <citation type="journal article" date="2015" name="Nature">
        <title>Complex archaea that bridge the gap between prokaryotes and eukaryotes.</title>
        <authorList>
            <person name="Spang A."/>
            <person name="Saw J.H."/>
            <person name="Jorgensen S.L."/>
            <person name="Zaremba-Niedzwiedzka K."/>
            <person name="Martijn J."/>
            <person name="Lind A.E."/>
            <person name="van Eijk R."/>
            <person name="Schleper C."/>
            <person name="Guy L."/>
            <person name="Ettema T.J."/>
        </authorList>
    </citation>
    <scope>NUCLEOTIDE SEQUENCE</scope>
</reference>